<dbReference type="PANTHER" id="PTHR42760">
    <property type="entry name" value="SHORT-CHAIN DEHYDROGENASES/REDUCTASES FAMILY MEMBER"/>
    <property type="match status" value="1"/>
</dbReference>
<comment type="similarity">
    <text evidence="1">Belongs to the short-chain dehydrogenases/reductases (SDR) family.</text>
</comment>
<dbReference type="SUPFAM" id="SSF51735">
    <property type="entry name" value="NAD(P)-binding Rossmann-fold domains"/>
    <property type="match status" value="1"/>
</dbReference>
<dbReference type="PANTHER" id="PTHR42760:SF133">
    <property type="entry name" value="3-OXOACYL-[ACYL-CARRIER-PROTEIN] REDUCTASE"/>
    <property type="match status" value="1"/>
</dbReference>
<name>A0A0M4SUK7_9BACT</name>
<dbReference type="EC" id="2.6.1.16" evidence="3"/>
<keyword evidence="2" id="KW-0560">Oxidoreductase</keyword>
<sequence length="256" mass="28235">MLTDKVIVVTGGAGRIGSAFIRAIVNQNGIGVIAEVDTKRANLLKDEVLSSNKDARIEVLQIDISDVNSVNEAINFLHSKYGHVDALVNNAYPKNKNYGKKFFEIDMNDFNAFLNLHLGGYFNISQNFIKFFLEQGYGDIINISSIQGIGAPAFETYEGTNMHSPVEYTVVKHGLLGMTKYMAKMFKKDNIRVNAISPGGILDGQPEPFLSQYKKRCGMKGMLNANDICGTLIYLLSDVSKYVNGQNIVVDDGFSL</sequence>
<reference evidence="4" key="1">
    <citation type="submission" date="2015-08" db="EMBL/GenBank/DDBJ databases">
        <title>Comparative genomics of the Campylobacter concisus group.</title>
        <authorList>
            <person name="Miller W.G."/>
            <person name="Yee E."/>
            <person name="Chapman M.H."/>
            <person name="Huynh S."/>
            <person name="Bono J.L."/>
            <person name="On S.L.W."/>
            <person name="St Leger J."/>
            <person name="Foster G."/>
            <person name="Parker C.T."/>
        </authorList>
    </citation>
    <scope>NUCLEOTIDE SEQUENCE [LARGE SCALE GENOMIC DNA]</scope>
    <source>
        <strain evidence="4">ATCC 33237</strain>
    </source>
</reference>
<gene>
    <name evidence="3" type="primary">ptmA</name>
    <name evidence="3" type="ORF">CCON33237_1635</name>
</gene>
<dbReference type="GO" id="GO:0016616">
    <property type="term" value="F:oxidoreductase activity, acting on the CH-OH group of donors, NAD or NADP as acceptor"/>
    <property type="evidence" value="ECO:0007669"/>
    <property type="project" value="TreeGrafter"/>
</dbReference>
<evidence type="ECO:0000313" key="4">
    <source>
        <dbReference type="Proteomes" id="UP000066049"/>
    </source>
</evidence>
<evidence type="ECO:0000256" key="1">
    <source>
        <dbReference type="ARBA" id="ARBA00006484"/>
    </source>
</evidence>
<keyword evidence="3" id="KW-0808">Transferase</keyword>
<dbReference type="InterPro" id="IPR002347">
    <property type="entry name" value="SDR_fam"/>
</dbReference>
<dbReference type="EMBL" id="CP012541">
    <property type="protein sequence ID" value="ALF48283.1"/>
    <property type="molecule type" value="Genomic_DNA"/>
</dbReference>
<dbReference type="GeneID" id="28663314"/>
<dbReference type="PATRIC" id="fig|199.248.peg.1687"/>
<dbReference type="Gene3D" id="3.40.50.720">
    <property type="entry name" value="NAD(P)-binding Rossmann-like Domain"/>
    <property type="match status" value="1"/>
</dbReference>
<accession>A0A0M4SUK7</accession>
<dbReference type="PRINTS" id="PR00081">
    <property type="entry name" value="GDHRDH"/>
</dbReference>
<dbReference type="RefSeq" id="WP_054197199.1">
    <property type="nucleotide sequence ID" value="NZ_CABMKQ010000018.1"/>
</dbReference>
<dbReference type="NCBIfam" id="NF006619">
    <property type="entry name" value="PRK09186.1"/>
    <property type="match status" value="1"/>
</dbReference>
<dbReference type="AlphaFoldDB" id="A0A0M4SUK7"/>
<dbReference type="Pfam" id="PF13561">
    <property type="entry name" value="adh_short_C2"/>
    <property type="match status" value="1"/>
</dbReference>
<protein>
    <submittedName>
        <fullName evidence="3">Glucosamine-6-P synthase, glutaminase subunit PtmA</fullName>
        <ecNumber evidence="3">2.6.1.16</ecNumber>
    </submittedName>
</protein>
<dbReference type="GO" id="GO:0004360">
    <property type="term" value="F:glutamine-fructose-6-phosphate transaminase (isomerizing) activity"/>
    <property type="evidence" value="ECO:0007669"/>
    <property type="project" value="UniProtKB-EC"/>
</dbReference>
<organism evidence="3 4">
    <name type="scientific">Campylobacter concisus</name>
    <dbReference type="NCBI Taxonomy" id="199"/>
    <lineage>
        <taxon>Bacteria</taxon>
        <taxon>Pseudomonadati</taxon>
        <taxon>Campylobacterota</taxon>
        <taxon>Epsilonproteobacteria</taxon>
        <taxon>Campylobacterales</taxon>
        <taxon>Campylobacteraceae</taxon>
        <taxon>Campylobacter</taxon>
    </lineage>
</organism>
<evidence type="ECO:0000256" key="2">
    <source>
        <dbReference type="ARBA" id="ARBA00023002"/>
    </source>
</evidence>
<evidence type="ECO:0000313" key="3">
    <source>
        <dbReference type="EMBL" id="ALF48283.1"/>
    </source>
</evidence>
<dbReference type="Proteomes" id="UP000066049">
    <property type="component" value="Chromosome"/>
</dbReference>
<dbReference type="PRINTS" id="PR00080">
    <property type="entry name" value="SDRFAMILY"/>
</dbReference>
<proteinExistence type="inferred from homology"/>
<keyword evidence="3" id="KW-0032">Aminotransferase</keyword>
<dbReference type="InterPro" id="IPR036291">
    <property type="entry name" value="NAD(P)-bd_dom_sf"/>
</dbReference>
<dbReference type="KEGG" id="ccoc:CCON33237_1635"/>